<keyword evidence="7" id="KW-0436">Ligase</keyword>
<proteinExistence type="inferred from homology"/>
<dbReference type="PANTHER" id="PTHR10953:SF6">
    <property type="entry name" value="NEDD8-ACTIVATING ENZYME E1 CATALYTIC SUBUNIT"/>
    <property type="match status" value="1"/>
</dbReference>
<dbReference type="EMBL" id="KV454003">
    <property type="protein sequence ID" value="ODQ46449.1"/>
    <property type="molecule type" value="Genomic_DNA"/>
</dbReference>
<dbReference type="InterPro" id="IPR035985">
    <property type="entry name" value="Ubiquitin-activating_enz"/>
</dbReference>
<dbReference type="Gene3D" id="3.40.50.720">
    <property type="entry name" value="NAD(P)-binding Rossmann-like Domain"/>
    <property type="match status" value="1"/>
</dbReference>
<evidence type="ECO:0000256" key="3">
    <source>
        <dbReference type="ARBA" id="ARBA00022741"/>
    </source>
</evidence>
<accession>A0A1E3NK02</accession>
<name>A0A1E3NK02_9ASCO</name>
<evidence type="ECO:0000256" key="7">
    <source>
        <dbReference type="RuleBase" id="RU368009"/>
    </source>
</evidence>
<dbReference type="AlphaFoldDB" id="A0A1E3NK02"/>
<dbReference type="SUPFAM" id="SSF69572">
    <property type="entry name" value="Activating enzymes of the ubiquitin-like proteins"/>
    <property type="match status" value="1"/>
</dbReference>
<keyword evidence="3 7" id="KW-0547">Nucleotide-binding</keyword>
<evidence type="ECO:0000256" key="1">
    <source>
        <dbReference type="ARBA" id="ARBA00004496"/>
    </source>
</evidence>
<organism evidence="9 10">
    <name type="scientific">Pichia membranifaciens NRRL Y-2026</name>
    <dbReference type="NCBI Taxonomy" id="763406"/>
    <lineage>
        <taxon>Eukaryota</taxon>
        <taxon>Fungi</taxon>
        <taxon>Dikarya</taxon>
        <taxon>Ascomycota</taxon>
        <taxon>Saccharomycotina</taxon>
        <taxon>Pichiomycetes</taxon>
        <taxon>Pichiales</taxon>
        <taxon>Pichiaceae</taxon>
        <taxon>Pichia</taxon>
    </lineage>
</organism>
<dbReference type="STRING" id="763406.A0A1E3NK02"/>
<dbReference type="GO" id="GO:0045116">
    <property type="term" value="P:protein neddylation"/>
    <property type="evidence" value="ECO:0007669"/>
    <property type="project" value="UniProtKB-UniRule"/>
</dbReference>
<dbReference type="InterPro" id="IPR023318">
    <property type="entry name" value="Ub_act_enz_dom_a_sf"/>
</dbReference>
<dbReference type="UniPathway" id="UPA00885"/>
<dbReference type="Gene3D" id="1.10.10.520">
    <property type="entry name" value="Ubiquitin activating enzymes (Uba3). Chain: B, domain 2"/>
    <property type="match status" value="1"/>
</dbReference>
<protein>
    <recommendedName>
        <fullName evidence="7">NEDD8-activating enzyme E1 catalytic subunit</fullName>
        <ecNumber evidence="7">6.2.1.64</ecNumber>
    </recommendedName>
</protein>
<dbReference type="InterPro" id="IPR033127">
    <property type="entry name" value="UBQ-activ_enz_E1_Cys_AS"/>
</dbReference>
<dbReference type="GeneID" id="30180904"/>
<reference evidence="9 10" key="1">
    <citation type="journal article" date="2016" name="Proc. Natl. Acad. Sci. U.S.A.">
        <title>Comparative genomics of biotechnologically important yeasts.</title>
        <authorList>
            <person name="Riley R."/>
            <person name="Haridas S."/>
            <person name="Wolfe K.H."/>
            <person name="Lopes M.R."/>
            <person name="Hittinger C.T."/>
            <person name="Goeker M."/>
            <person name="Salamov A.A."/>
            <person name="Wisecaver J.H."/>
            <person name="Long T.M."/>
            <person name="Calvey C.H."/>
            <person name="Aerts A.L."/>
            <person name="Barry K.W."/>
            <person name="Choi C."/>
            <person name="Clum A."/>
            <person name="Coughlan A.Y."/>
            <person name="Deshpande S."/>
            <person name="Douglass A.P."/>
            <person name="Hanson S.J."/>
            <person name="Klenk H.-P."/>
            <person name="LaButti K.M."/>
            <person name="Lapidus A."/>
            <person name="Lindquist E.A."/>
            <person name="Lipzen A.M."/>
            <person name="Meier-Kolthoff J.P."/>
            <person name="Ohm R.A."/>
            <person name="Otillar R.P."/>
            <person name="Pangilinan J.L."/>
            <person name="Peng Y."/>
            <person name="Rokas A."/>
            <person name="Rosa C.A."/>
            <person name="Scheuner C."/>
            <person name="Sibirny A.A."/>
            <person name="Slot J.C."/>
            <person name="Stielow J.B."/>
            <person name="Sun H."/>
            <person name="Kurtzman C.P."/>
            <person name="Blackwell M."/>
            <person name="Grigoriev I.V."/>
            <person name="Jeffries T.W."/>
        </authorList>
    </citation>
    <scope>NUCLEOTIDE SEQUENCE [LARGE SCALE GENOMIC DNA]</scope>
    <source>
        <strain evidence="9 10">NRRL Y-2026</strain>
    </source>
</reference>
<dbReference type="OrthoDB" id="10255449at2759"/>
<dbReference type="GO" id="GO:0005737">
    <property type="term" value="C:cytoplasm"/>
    <property type="evidence" value="ECO:0007669"/>
    <property type="project" value="UniProtKB-SubCell"/>
</dbReference>
<keyword evidence="5 7" id="KW-0067">ATP-binding</keyword>
<comment type="pathway">
    <text evidence="7">Protein modification; protein neddylation.</text>
</comment>
<evidence type="ECO:0000256" key="5">
    <source>
        <dbReference type="ARBA" id="ARBA00022840"/>
    </source>
</evidence>
<keyword evidence="10" id="KW-1185">Reference proteome</keyword>
<dbReference type="InterPro" id="IPR000594">
    <property type="entry name" value="ThiF_NAD_FAD-bd"/>
</dbReference>
<evidence type="ECO:0000256" key="6">
    <source>
        <dbReference type="PROSITE-ProRule" id="PRU10132"/>
    </source>
</evidence>
<evidence type="ECO:0000256" key="4">
    <source>
        <dbReference type="ARBA" id="ARBA00022786"/>
    </source>
</evidence>
<dbReference type="Pfam" id="PF00899">
    <property type="entry name" value="ThiF"/>
    <property type="match status" value="1"/>
</dbReference>
<evidence type="ECO:0000256" key="2">
    <source>
        <dbReference type="ARBA" id="ARBA00022490"/>
    </source>
</evidence>
<gene>
    <name evidence="9" type="ORF">PICMEDRAFT_72517</name>
</gene>
<evidence type="ECO:0000313" key="9">
    <source>
        <dbReference type="EMBL" id="ODQ46449.1"/>
    </source>
</evidence>
<keyword evidence="2" id="KW-0963">Cytoplasm</keyword>
<dbReference type="GO" id="GO:0019781">
    <property type="term" value="F:NEDD8 activating enzyme activity"/>
    <property type="evidence" value="ECO:0007669"/>
    <property type="project" value="UniProtKB-UniRule"/>
</dbReference>
<feature type="active site" description="Glycyl thioester intermediate" evidence="6">
    <location>
        <position position="199"/>
    </location>
</feature>
<dbReference type="GO" id="GO:0005524">
    <property type="term" value="F:ATP binding"/>
    <property type="evidence" value="ECO:0007669"/>
    <property type="project" value="UniProtKB-UniRule"/>
</dbReference>
<dbReference type="Proteomes" id="UP000094455">
    <property type="component" value="Unassembled WGS sequence"/>
</dbReference>
<dbReference type="PANTHER" id="PTHR10953">
    <property type="entry name" value="UBIQUITIN-ACTIVATING ENZYME E1"/>
    <property type="match status" value="1"/>
</dbReference>
<comment type="function">
    <text evidence="7">Catalytic subunit of the dimeric E1 enzyme, which activates NEDD8.</text>
</comment>
<sequence length="430" mass="47796">MSVRDVSLSYEAILHQAGPFTEPDYDYDAGKAELESSHVLVIGAGGLGCEILKDLALSGVKKISVIDMDTIELTNLNRQFLFREENVGKSKAIVASDVVVQRMQNGIEITPYFAKIQDFDDDFYSQFSIVVCGLDSIEARRWINAELVHLALDKEKVIPMIDGGTEGFQGSVKLIVPTFTACFECYMPLIPEKTTYPLCTLASTPRLPEHCIEWAHQLEWEKVNPEVAFDADDMGHVEQMYKLARARAEQFGIEGVTKTKTLGVVKNIIPAIASTNAVISAQCCNEAFKFLTSCNPSMKDTMFYNGENGVLCETDEYLPLPSCPVCGRRVEELVLPAADAAITLEQLALRIKDRYTLQKPVLMVDGQEVYNFKYVEDSLEKNDLPAVDVFSESEVTITVVDTSVENTLEVTVTFPLPEKKGEEKKVTNVK</sequence>
<keyword evidence="4 7" id="KW-0833">Ubl conjugation pathway</keyword>
<comment type="similarity">
    <text evidence="7">Belongs to the ubiquitin-activating E1 family. UBA3 subfamily.</text>
</comment>
<comment type="catalytic activity">
    <reaction evidence="7">
        <text>ATP + [NEDD8 protein] + [E1 NEDD8-activating enzyme]-L-cysteine = AMP + diphosphate + [E1 NEDD8-activating enzyme]-S-[NEDD8 protein]-yl-L-cysteine.</text>
        <dbReference type="EC" id="6.2.1.64"/>
    </reaction>
</comment>
<comment type="subcellular location">
    <subcellularLocation>
        <location evidence="1">Cytoplasm</location>
    </subcellularLocation>
</comment>
<evidence type="ECO:0000259" key="8">
    <source>
        <dbReference type="Pfam" id="PF00899"/>
    </source>
</evidence>
<feature type="domain" description="THIF-type NAD/FAD binding fold" evidence="8">
    <location>
        <begin position="29"/>
        <end position="303"/>
    </location>
</feature>
<dbReference type="InterPro" id="IPR045886">
    <property type="entry name" value="ThiF/MoeB/HesA"/>
</dbReference>
<evidence type="ECO:0000313" key="10">
    <source>
        <dbReference type="Proteomes" id="UP000094455"/>
    </source>
</evidence>
<dbReference type="GO" id="GO:0005634">
    <property type="term" value="C:nucleus"/>
    <property type="evidence" value="ECO:0007669"/>
    <property type="project" value="TreeGrafter"/>
</dbReference>
<dbReference type="EC" id="6.2.1.64" evidence="7"/>
<dbReference type="PROSITE" id="PS00865">
    <property type="entry name" value="UBIQUITIN_ACTIVAT_2"/>
    <property type="match status" value="1"/>
</dbReference>
<dbReference type="RefSeq" id="XP_019017562.1">
    <property type="nucleotide sequence ID" value="XM_019164217.1"/>
</dbReference>